<dbReference type="SMART" id="SM00028">
    <property type="entry name" value="TPR"/>
    <property type="match status" value="1"/>
</dbReference>
<keyword evidence="4" id="KW-0802">TPR repeat</keyword>
<evidence type="ECO:0000256" key="3">
    <source>
        <dbReference type="ARBA" id="ARBA00022679"/>
    </source>
</evidence>
<evidence type="ECO:0008006" key="7">
    <source>
        <dbReference type="Google" id="ProtNLM"/>
    </source>
</evidence>
<dbReference type="PANTHER" id="PTHR44835">
    <property type="entry name" value="UDP-N-ACETYLGLUCOSAMINE--PEPTIDE N-ACETYLGLUCOSAMINYLTRANSFERASE SPINDLY-RELATED"/>
    <property type="match status" value="1"/>
</dbReference>
<keyword evidence="2" id="KW-0328">Glycosyltransferase</keyword>
<comment type="pathway">
    <text evidence="1">Protein modification; protein glycosylation.</text>
</comment>
<dbReference type="InterPro" id="IPR019734">
    <property type="entry name" value="TPR_rpt"/>
</dbReference>
<dbReference type="PROSITE" id="PS50005">
    <property type="entry name" value="TPR"/>
    <property type="match status" value="1"/>
</dbReference>
<sequence>MDAAARMIEKAITANPTYAEAYNNLGVLYRDTGEITQAIDAYEQCLNIDPDSRNAGQVL</sequence>
<organism evidence="5 6">
    <name type="scientific">Lupinus luteus</name>
    <name type="common">European yellow lupine</name>
    <dbReference type="NCBI Taxonomy" id="3873"/>
    <lineage>
        <taxon>Eukaryota</taxon>
        <taxon>Viridiplantae</taxon>
        <taxon>Streptophyta</taxon>
        <taxon>Embryophyta</taxon>
        <taxon>Tracheophyta</taxon>
        <taxon>Spermatophyta</taxon>
        <taxon>Magnoliopsida</taxon>
        <taxon>eudicotyledons</taxon>
        <taxon>Gunneridae</taxon>
        <taxon>Pentapetalae</taxon>
        <taxon>rosids</taxon>
        <taxon>fabids</taxon>
        <taxon>Fabales</taxon>
        <taxon>Fabaceae</taxon>
        <taxon>Papilionoideae</taxon>
        <taxon>50 kb inversion clade</taxon>
        <taxon>genistoids sensu lato</taxon>
        <taxon>core genistoids</taxon>
        <taxon>Genisteae</taxon>
        <taxon>Lupinus</taxon>
    </lineage>
</organism>
<keyword evidence="3" id="KW-0808">Transferase</keyword>
<dbReference type="GO" id="GO:0016757">
    <property type="term" value="F:glycosyltransferase activity"/>
    <property type="evidence" value="ECO:0007669"/>
    <property type="project" value="UniProtKB-KW"/>
</dbReference>
<dbReference type="InterPro" id="IPR011990">
    <property type="entry name" value="TPR-like_helical_dom_sf"/>
</dbReference>
<dbReference type="Pfam" id="PF00515">
    <property type="entry name" value="TPR_1"/>
    <property type="match status" value="1"/>
</dbReference>
<proteinExistence type="predicted"/>
<evidence type="ECO:0000313" key="6">
    <source>
        <dbReference type="Proteomes" id="UP001497480"/>
    </source>
</evidence>
<evidence type="ECO:0000256" key="2">
    <source>
        <dbReference type="ARBA" id="ARBA00022676"/>
    </source>
</evidence>
<reference evidence="5 6" key="1">
    <citation type="submission" date="2024-03" db="EMBL/GenBank/DDBJ databases">
        <authorList>
            <person name="Martinez-Hernandez J."/>
        </authorList>
    </citation>
    <scope>NUCLEOTIDE SEQUENCE [LARGE SCALE GENOMIC DNA]</scope>
</reference>
<comment type="caution">
    <text evidence="5">The sequence shown here is derived from an EMBL/GenBank/DDBJ whole genome shotgun (WGS) entry which is preliminary data.</text>
</comment>
<evidence type="ECO:0000313" key="5">
    <source>
        <dbReference type="EMBL" id="CAL0310533.1"/>
    </source>
</evidence>
<dbReference type="Proteomes" id="UP001497480">
    <property type="component" value="Unassembled WGS sequence"/>
</dbReference>
<protein>
    <recommendedName>
        <fullName evidence="7">Tetratricopeptide repeat protein</fullName>
    </recommendedName>
</protein>
<dbReference type="PANTHER" id="PTHR44835:SF1">
    <property type="entry name" value="PROTEIN O-GLCNAC TRANSFERASE"/>
    <property type="match status" value="1"/>
</dbReference>
<dbReference type="AlphaFoldDB" id="A0AAV1WMN7"/>
<dbReference type="SUPFAM" id="SSF48452">
    <property type="entry name" value="TPR-like"/>
    <property type="match status" value="1"/>
</dbReference>
<evidence type="ECO:0000256" key="1">
    <source>
        <dbReference type="ARBA" id="ARBA00004922"/>
    </source>
</evidence>
<dbReference type="PROSITE" id="PS50293">
    <property type="entry name" value="TPR_REGION"/>
    <property type="match status" value="1"/>
</dbReference>
<dbReference type="EMBL" id="CAXHTB010000008">
    <property type="protein sequence ID" value="CAL0310533.1"/>
    <property type="molecule type" value="Genomic_DNA"/>
</dbReference>
<gene>
    <name evidence="5" type="ORF">LLUT_LOCUS11593</name>
</gene>
<dbReference type="Gene3D" id="1.25.40.10">
    <property type="entry name" value="Tetratricopeptide repeat domain"/>
    <property type="match status" value="1"/>
</dbReference>
<accession>A0AAV1WMN7</accession>
<keyword evidence="6" id="KW-1185">Reference proteome</keyword>
<feature type="repeat" description="TPR" evidence="4">
    <location>
        <begin position="19"/>
        <end position="52"/>
    </location>
</feature>
<dbReference type="InterPro" id="IPR051939">
    <property type="entry name" value="Glycosyltr_41/O-GlcNAc_trsf"/>
</dbReference>
<name>A0AAV1WMN7_LUPLU</name>
<evidence type="ECO:0000256" key="4">
    <source>
        <dbReference type="PROSITE-ProRule" id="PRU00339"/>
    </source>
</evidence>